<feature type="region of interest" description="Disordered" evidence="1">
    <location>
        <begin position="1"/>
        <end position="133"/>
    </location>
</feature>
<gene>
    <name evidence="2" type="primary">B1064G04.47</name>
</gene>
<dbReference type="AlphaFoldDB" id="Q5JKP5"/>
<name>Q5JKP5_ORYSJ</name>
<feature type="compositionally biased region" description="Basic and acidic residues" evidence="1">
    <location>
        <begin position="30"/>
        <end position="55"/>
    </location>
</feature>
<evidence type="ECO:0000313" key="2">
    <source>
        <dbReference type="EMBL" id="BAD87962.1"/>
    </source>
</evidence>
<sequence length="133" mass="14316">MAEGADNGDGAPGRSSQAVRARGGARRPSMRGEELACRPHAGEELELAGDREQRRCGGGARVGRSSPSVRARGRIWSSPVVGSSGGRRRRPVAMGNDDHDATRPRERKGDKGERGREEEEGKEREDVSGSHIF</sequence>
<organism evidence="2">
    <name type="scientific">Oryza sativa subsp. japonica</name>
    <name type="common">Rice</name>
    <dbReference type="NCBI Taxonomy" id="39947"/>
    <lineage>
        <taxon>Eukaryota</taxon>
        <taxon>Viridiplantae</taxon>
        <taxon>Streptophyta</taxon>
        <taxon>Embryophyta</taxon>
        <taxon>Tracheophyta</taxon>
        <taxon>Spermatophyta</taxon>
        <taxon>Magnoliopsida</taxon>
        <taxon>Liliopsida</taxon>
        <taxon>Poales</taxon>
        <taxon>Poaceae</taxon>
        <taxon>BOP clade</taxon>
        <taxon>Oryzoideae</taxon>
        <taxon>Oryzeae</taxon>
        <taxon>Oryzinae</taxon>
        <taxon>Oryza</taxon>
        <taxon>Oryza sativa</taxon>
    </lineage>
</organism>
<protein>
    <submittedName>
        <fullName evidence="2">Uncharacterized protein</fullName>
    </submittedName>
</protein>
<proteinExistence type="predicted"/>
<dbReference type="EMBL" id="AP003924">
    <property type="protein sequence ID" value="BAD87962.1"/>
    <property type="molecule type" value="Genomic_DNA"/>
</dbReference>
<dbReference type="Proteomes" id="UP000817658">
    <property type="component" value="Chromosome 1"/>
</dbReference>
<feature type="compositionally biased region" description="Basic and acidic residues" evidence="1">
    <location>
        <begin position="96"/>
        <end position="133"/>
    </location>
</feature>
<accession>Q5JKP5</accession>
<reference evidence="2" key="1">
    <citation type="journal article" date="2002" name="Nature">
        <title>The genome sequence and structure of rice chromosome 1.</title>
        <authorList>
            <person name="Sasaki T."/>
            <person name="Matsumoto T."/>
            <person name="Yamamoto K."/>
            <person name="Sakata K."/>
            <person name="Baba T."/>
            <person name="Katayose Y."/>
            <person name="Wu J."/>
            <person name="Niimura Y."/>
            <person name="Cheng Z."/>
            <person name="Nagamura Y."/>
            <person name="Antonio B.A."/>
            <person name="Kanamori H."/>
            <person name="Hosokawa S."/>
            <person name="Masukawa M."/>
            <person name="Arikawa K."/>
            <person name="Chiden Y."/>
            <person name="Hayashi M."/>
            <person name="Okamoto M."/>
            <person name="Ando T."/>
            <person name="Aoki H."/>
            <person name="Arita K."/>
            <person name="Hamada M."/>
            <person name="Harada C."/>
            <person name="Hijishita S."/>
            <person name="Honda M."/>
            <person name="Ichikawa Y."/>
            <person name="Idonuma A."/>
            <person name="Iijima M."/>
            <person name="Ikeda M."/>
            <person name="Ikeno M."/>
            <person name="Itoh S."/>
            <person name="Itoh T."/>
            <person name="Itoh Y."/>
            <person name="Itoh Y."/>
            <person name="Iwabuchi A."/>
            <person name="Kamiya K."/>
            <person name="Karasawa W."/>
            <person name="Katagiri S."/>
            <person name="Kikuta A."/>
            <person name="Kobayashi N."/>
            <person name="Kono I."/>
            <person name="Machita K."/>
            <person name="Maehara T."/>
            <person name="Mizuno H."/>
            <person name="Mizubayashi T."/>
            <person name="Mukai Y."/>
            <person name="Nagasaki H."/>
            <person name="Nakashima M."/>
            <person name="Nakama Y."/>
            <person name="Nakamichi Y."/>
            <person name="Nakamura M."/>
            <person name="Namiki N."/>
            <person name="Negishi M."/>
            <person name="Ohta I."/>
            <person name="Ono N."/>
            <person name="Saji S."/>
            <person name="Sakai K."/>
            <person name="Shibata M."/>
            <person name="Shimokawa T."/>
            <person name="Shomura A."/>
            <person name="Song J."/>
            <person name="Takazaki Y."/>
            <person name="Terasawa K."/>
            <person name="Tsuji K."/>
            <person name="Waki K."/>
            <person name="Yamagata H."/>
            <person name="Yamane H."/>
            <person name="Yoshiki S."/>
            <person name="Yoshihara R."/>
            <person name="Yukawa K."/>
            <person name="Zhong H."/>
            <person name="Iwama H."/>
            <person name="Endo T."/>
            <person name="Ito H."/>
            <person name="Hahn J.H."/>
            <person name="Kim H.I."/>
            <person name="Eun M.Y."/>
            <person name="Yano M."/>
            <person name="Jiang J."/>
            <person name="Gojobori T."/>
        </authorList>
    </citation>
    <scope>NUCLEOTIDE SEQUENCE [LARGE SCALE GENOMIC DNA]</scope>
</reference>
<evidence type="ECO:0000256" key="1">
    <source>
        <dbReference type="SAM" id="MobiDB-lite"/>
    </source>
</evidence>